<dbReference type="Proteomes" id="UP000256478">
    <property type="component" value="Unassembled WGS sequence"/>
</dbReference>
<accession>A0A3E0TM18</accession>
<evidence type="ECO:0000313" key="4">
    <source>
        <dbReference type="Proteomes" id="UP000256478"/>
    </source>
</evidence>
<dbReference type="EMBL" id="QUOU01000001">
    <property type="protein sequence ID" value="REL25095.1"/>
    <property type="molecule type" value="Genomic_DNA"/>
</dbReference>
<dbReference type="InterPro" id="IPR032710">
    <property type="entry name" value="NTF2-like_dom_sf"/>
</dbReference>
<dbReference type="RefSeq" id="WP_116006260.1">
    <property type="nucleotide sequence ID" value="NZ_QUOU01000001.1"/>
</dbReference>
<dbReference type="Pfam" id="PF12680">
    <property type="entry name" value="SnoaL_2"/>
    <property type="match status" value="1"/>
</dbReference>
<feature type="chain" id="PRO_5017700256" description="SnoaL-like domain-containing protein" evidence="1">
    <location>
        <begin position="29"/>
        <end position="174"/>
    </location>
</feature>
<dbReference type="OrthoDB" id="333383at2"/>
<evidence type="ECO:0000259" key="2">
    <source>
        <dbReference type="Pfam" id="PF12680"/>
    </source>
</evidence>
<evidence type="ECO:0000256" key="1">
    <source>
        <dbReference type="SAM" id="SignalP"/>
    </source>
</evidence>
<dbReference type="Gene3D" id="3.10.450.50">
    <property type="match status" value="1"/>
</dbReference>
<comment type="caution">
    <text evidence="3">The sequence shown here is derived from an EMBL/GenBank/DDBJ whole genome shotgun (WGS) entry which is preliminary data.</text>
</comment>
<feature type="signal peptide" evidence="1">
    <location>
        <begin position="1"/>
        <end position="28"/>
    </location>
</feature>
<dbReference type="SUPFAM" id="SSF54427">
    <property type="entry name" value="NTF2-like"/>
    <property type="match status" value="1"/>
</dbReference>
<dbReference type="InterPro" id="IPR037401">
    <property type="entry name" value="SnoaL-like"/>
</dbReference>
<protein>
    <recommendedName>
        <fullName evidence="2">SnoaL-like domain-containing protein</fullName>
    </recommendedName>
</protein>
<dbReference type="AlphaFoldDB" id="A0A3E0TM18"/>
<keyword evidence="1" id="KW-0732">Signal</keyword>
<gene>
    <name evidence="3" type="ORF">DXX93_00030</name>
</gene>
<proteinExistence type="predicted"/>
<name>A0A3E0TM18_9GAMM</name>
<reference evidence="3 4" key="1">
    <citation type="submission" date="2018-08" db="EMBL/GenBank/DDBJ databases">
        <title>Thalassotalea euphylliae genome.</title>
        <authorList>
            <person name="Summers S."/>
            <person name="Rice S.A."/>
            <person name="Freckelton M.L."/>
            <person name="Nedved B.T."/>
            <person name="Hadfield M.G."/>
        </authorList>
    </citation>
    <scope>NUCLEOTIDE SEQUENCE [LARGE SCALE GENOMIC DNA]</scope>
    <source>
        <strain evidence="3 4">H1</strain>
    </source>
</reference>
<evidence type="ECO:0000313" key="3">
    <source>
        <dbReference type="EMBL" id="REL25095.1"/>
    </source>
</evidence>
<organism evidence="3 4">
    <name type="scientific">Thalassotalea euphylliae</name>
    <dbReference type="NCBI Taxonomy" id="1655234"/>
    <lineage>
        <taxon>Bacteria</taxon>
        <taxon>Pseudomonadati</taxon>
        <taxon>Pseudomonadota</taxon>
        <taxon>Gammaproteobacteria</taxon>
        <taxon>Alteromonadales</taxon>
        <taxon>Colwelliaceae</taxon>
        <taxon>Thalassotalea</taxon>
    </lineage>
</organism>
<feature type="domain" description="SnoaL-like" evidence="2">
    <location>
        <begin position="46"/>
        <end position="158"/>
    </location>
</feature>
<sequence>MSKQKTNRRLYAITLMLAALVLPKWALAGEPEKEVVKQDIPALLKAYGKTWAEQDVEAAVALHTEDTVFRIMVAGVKPAKGKAELRELLTAIFTSMPNYASTPKKVIIGDNYGVFEYDMHIEANLVPQVGPHVFKPSDKAYSIPAADIIIFENGLVKEKVTYLDIETVRANQKH</sequence>